<dbReference type="EC" id="2.8.1.7" evidence="3"/>
<evidence type="ECO:0000256" key="2">
    <source>
        <dbReference type="ARBA" id="ARBA00010447"/>
    </source>
</evidence>
<dbReference type="PANTHER" id="PTHR43586:SF4">
    <property type="entry name" value="ISOPENICILLIN N EPIMERASE"/>
    <property type="match status" value="1"/>
</dbReference>
<dbReference type="InterPro" id="IPR020578">
    <property type="entry name" value="Aminotrans_V_PyrdxlP_BS"/>
</dbReference>
<protein>
    <recommendedName>
        <fullName evidence="3">cysteine desulfurase</fullName>
        <ecNumber evidence="3">2.8.1.7</ecNumber>
    </recommendedName>
</protein>
<dbReference type="GO" id="GO:0006534">
    <property type="term" value="P:cysteine metabolic process"/>
    <property type="evidence" value="ECO:0007669"/>
    <property type="project" value="InterPro"/>
</dbReference>
<evidence type="ECO:0000256" key="6">
    <source>
        <dbReference type="ARBA" id="ARBA00050776"/>
    </source>
</evidence>
<sequence length="386" mass="43101">MRKIYLDNASTTFPKPKEVAEAVYHYMTQVGSNVSRGGYDNAYRTEELVYETRQNLTDLFNAPDCKNVIFTKNITESLNIILKGFLHPGDHLLVSSMEHNAVMRPLVQLRQKNISFTRVPCSHNGTLDVNDLAKYLQPNTRLVVMTHASNVCGTVLPIEKVGHFCQEHNLKFVADTAQTAGVWPIDMQKMHIDALAFTGHKGLLGPQGIGGFILHEDMIEKIEPLISGGTGSISHMEEIPHFMPDRFEAGTMNLPGIIGLNAGLNWLKQTTCSAVKQHELMLTQYFLDGIASLNNENILIAGRRDISQRTGVVSIQVKNREIAQLAYELDDKFGIMTRVGLHCAPSAHKTLGTYPQGTIRFSFGWWNTREDIEAAVNALEILTKER</sequence>
<keyword evidence="4" id="KW-0808">Transferase</keyword>
<name>A0A921L6X3_9FIRM</name>
<feature type="domain" description="Aminotransferase class V" evidence="8">
    <location>
        <begin position="4"/>
        <end position="374"/>
    </location>
</feature>
<evidence type="ECO:0000256" key="7">
    <source>
        <dbReference type="RuleBase" id="RU004504"/>
    </source>
</evidence>
<dbReference type="EMBL" id="DYVR01000039">
    <property type="protein sequence ID" value="HJF84299.1"/>
    <property type="molecule type" value="Genomic_DNA"/>
</dbReference>
<dbReference type="SUPFAM" id="SSF53383">
    <property type="entry name" value="PLP-dependent transferases"/>
    <property type="match status" value="1"/>
</dbReference>
<reference evidence="9" key="1">
    <citation type="journal article" date="2021" name="PeerJ">
        <title>Extensive microbial diversity within the chicken gut microbiome revealed by metagenomics and culture.</title>
        <authorList>
            <person name="Gilroy R."/>
            <person name="Ravi A."/>
            <person name="Getino M."/>
            <person name="Pursley I."/>
            <person name="Horton D.L."/>
            <person name="Alikhan N.F."/>
            <person name="Baker D."/>
            <person name="Gharbi K."/>
            <person name="Hall N."/>
            <person name="Watson M."/>
            <person name="Adriaenssens E.M."/>
            <person name="Foster-Nyarko E."/>
            <person name="Jarju S."/>
            <person name="Secka A."/>
            <person name="Antonio M."/>
            <person name="Oren A."/>
            <person name="Chaudhuri R.R."/>
            <person name="La Ragione R."/>
            <person name="Hildebrand F."/>
            <person name="Pallen M.J."/>
        </authorList>
    </citation>
    <scope>NUCLEOTIDE SEQUENCE</scope>
    <source>
        <strain evidence="9">7318</strain>
    </source>
</reference>
<dbReference type="InterPro" id="IPR015422">
    <property type="entry name" value="PyrdxlP-dep_Trfase_small"/>
</dbReference>
<evidence type="ECO:0000256" key="1">
    <source>
        <dbReference type="ARBA" id="ARBA00001933"/>
    </source>
</evidence>
<proteinExistence type="inferred from homology"/>
<dbReference type="PIRSF" id="PIRSF005572">
    <property type="entry name" value="NifS"/>
    <property type="match status" value="1"/>
</dbReference>
<evidence type="ECO:0000313" key="10">
    <source>
        <dbReference type="Proteomes" id="UP000780768"/>
    </source>
</evidence>
<dbReference type="Gene3D" id="3.40.640.10">
    <property type="entry name" value="Type I PLP-dependent aspartate aminotransferase-like (Major domain)"/>
    <property type="match status" value="1"/>
</dbReference>
<dbReference type="AlphaFoldDB" id="A0A921L6X3"/>
<dbReference type="Proteomes" id="UP000780768">
    <property type="component" value="Unassembled WGS sequence"/>
</dbReference>
<comment type="similarity">
    <text evidence="2">Belongs to the class-V pyridoxal-phosphate-dependent aminotransferase family. Csd subfamily.</text>
</comment>
<dbReference type="GO" id="GO:0008483">
    <property type="term" value="F:transaminase activity"/>
    <property type="evidence" value="ECO:0007669"/>
    <property type="project" value="UniProtKB-KW"/>
</dbReference>
<keyword evidence="5" id="KW-0663">Pyridoxal phosphate</keyword>
<evidence type="ECO:0000313" key="9">
    <source>
        <dbReference type="EMBL" id="HJF84299.1"/>
    </source>
</evidence>
<gene>
    <name evidence="9" type="ORF">K8V65_01345</name>
</gene>
<evidence type="ECO:0000256" key="5">
    <source>
        <dbReference type="ARBA" id="ARBA00022898"/>
    </source>
</evidence>
<accession>A0A921L6X3</accession>
<dbReference type="RefSeq" id="WP_303690703.1">
    <property type="nucleotide sequence ID" value="NZ_CAKMHU010000002.1"/>
</dbReference>
<dbReference type="InterPro" id="IPR000192">
    <property type="entry name" value="Aminotrans_V_dom"/>
</dbReference>
<dbReference type="InterPro" id="IPR016454">
    <property type="entry name" value="Cysteine_dSase"/>
</dbReference>
<keyword evidence="9" id="KW-0032">Aminotransferase</keyword>
<evidence type="ECO:0000259" key="8">
    <source>
        <dbReference type="Pfam" id="PF00266"/>
    </source>
</evidence>
<dbReference type="Pfam" id="PF00266">
    <property type="entry name" value="Aminotran_5"/>
    <property type="match status" value="1"/>
</dbReference>
<dbReference type="PANTHER" id="PTHR43586">
    <property type="entry name" value="CYSTEINE DESULFURASE"/>
    <property type="match status" value="1"/>
</dbReference>
<dbReference type="NCBIfam" id="TIGR01977">
    <property type="entry name" value="am_tr_V_EF2568"/>
    <property type="match status" value="1"/>
</dbReference>
<dbReference type="Gene3D" id="3.90.1150.10">
    <property type="entry name" value="Aspartate Aminotransferase, domain 1"/>
    <property type="match status" value="1"/>
</dbReference>
<reference evidence="9" key="2">
    <citation type="submission" date="2021-09" db="EMBL/GenBank/DDBJ databases">
        <authorList>
            <person name="Gilroy R."/>
        </authorList>
    </citation>
    <scope>NUCLEOTIDE SEQUENCE</scope>
    <source>
        <strain evidence="9">7318</strain>
    </source>
</reference>
<dbReference type="InterPro" id="IPR015424">
    <property type="entry name" value="PyrdxlP-dep_Trfase"/>
</dbReference>
<comment type="cofactor">
    <cofactor evidence="1 7">
        <name>pyridoxal 5'-phosphate</name>
        <dbReference type="ChEBI" id="CHEBI:597326"/>
    </cofactor>
</comment>
<evidence type="ECO:0000256" key="4">
    <source>
        <dbReference type="ARBA" id="ARBA00022679"/>
    </source>
</evidence>
<organism evidence="9 10">
    <name type="scientific">Megamonas hypermegale</name>
    <dbReference type="NCBI Taxonomy" id="158847"/>
    <lineage>
        <taxon>Bacteria</taxon>
        <taxon>Bacillati</taxon>
        <taxon>Bacillota</taxon>
        <taxon>Negativicutes</taxon>
        <taxon>Selenomonadales</taxon>
        <taxon>Selenomonadaceae</taxon>
        <taxon>Megamonas</taxon>
    </lineage>
</organism>
<dbReference type="InterPro" id="IPR010970">
    <property type="entry name" value="Cys_dSase_SufS"/>
</dbReference>
<dbReference type="CDD" id="cd06453">
    <property type="entry name" value="SufS_like"/>
    <property type="match status" value="1"/>
</dbReference>
<dbReference type="PROSITE" id="PS00595">
    <property type="entry name" value="AA_TRANSFER_CLASS_5"/>
    <property type="match status" value="1"/>
</dbReference>
<comment type="catalytic activity">
    <reaction evidence="6">
        <text>(sulfur carrier)-H + L-cysteine = (sulfur carrier)-SH + L-alanine</text>
        <dbReference type="Rhea" id="RHEA:43892"/>
        <dbReference type="Rhea" id="RHEA-COMP:14737"/>
        <dbReference type="Rhea" id="RHEA-COMP:14739"/>
        <dbReference type="ChEBI" id="CHEBI:29917"/>
        <dbReference type="ChEBI" id="CHEBI:35235"/>
        <dbReference type="ChEBI" id="CHEBI:57972"/>
        <dbReference type="ChEBI" id="CHEBI:64428"/>
        <dbReference type="EC" id="2.8.1.7"/>
    </reaction>
</comment>
<dbReference type="GO" id="GO:0030170">
    <property type="term" value="F:pyridoxal phosphate binding"/>
    <property type="evidence" value="ECO:0007669"/>
    <property type="project" value="InterPro"/>
</dbReference>
<comment type="caution">
    <text evidence="9">The sequence shown here is derived from an EMBL/GenBank/DDBJ whole genome shotgun (WGS) entry which is preliminary data.</text>
</comment>
<dbReference type="GO" id="GO:0031071">
    <property type="term" value="F:cysteine desulfurase activity"/>
    <property type="evidence" value="ECO:0007669"/>
    <property type="project" value="UniProtKB-EC"/>
</dbReference>
<dbReference type="InterPro" id="IPR010969">
    <property type="entry name" value="Cys_dSase-rel_unknwn_funct"/>
</dbReference>
<dbReference type="InterPro" id="IPR015421">
    <property type="entry name" value="PyrdxlP-dep_Trfase_major"/>
</dbReference>
<evidence type="ECO:0000256" key="3">
    <source>
        <dbReference type="ARBA" id="ARBA00012239"/>
    </source>
</evidence>